<evidence type="ECO:0000256" key="2">
    <source>
        <dbReference type="SAM" id="SignalP"/>
    </source>
</evidence>
<organism evidence="3">
    <name type="scientific">Stigmatella aurantiaca Sg a15</name>
    <dbReference type="NCBI Taxonomy" id="675526"/>
    <lineage>
        <taxon>Bacteria</taxon>
        <taxon>Pseudomonadati</taxon>
        <taxon>Myxococcota</taxon>
        <taxon>Myxococcia</taxon>
        <taxon>Myxococcales</taxon>
        <taxon>Cystobacterineae</taxon>
        <taxon>Archangiaceae</taxon>
        <taxon>Stigmatella</taxon>
    </lineage>
</organism>
<proteinExistence type="predicted"/>
<dbReference type="Gene3D" id="3.40.50.410">
    <property type="entry name" value="von Willebrand factor, type A domain"/>
    <property type="match status" value="1"/>
</dbReference>
<evidence type="ECO:0000313" key="3">
    <source>
        <dbReference type="EMBL" id="AYM52276.1"/>
    </source>
</evidence>
<name>A0A3Q8I7T6_STIAU</name>
<dbReference type="SUPFAM" id="SSF53300">
    <property type="entry name" value="vWA-like"/>
    <property type="match status" value="1"/>
</dbReference>
<feature type="chain" id="PRO_5018618816" evidence="2">
    <location>
        <begin position="27"/>
        <end position="1462"/>
    </location>
</feature>
<feature type="signal peptide" evidence="2">
    <location>
        <begin position="1"/>
        <end position="26"/>
    </location>
</feature>
<feature type="region of interest" description="Disordered" evidence="1">
    <location>
        <begin position="593"/>
        <end position="616"/>
    </location>
</feature>
<evidence type="ECO:0000256" key="1">
    <source>
        <dbReference type="SAM" id="MobiDB-lite"/>
    </source>
</evidence>
<sequence>MHSWTPNLRRLFIGLALMGVAGAASAQLGDSTKDTPACCQLTTSLIQDVLRGNDPSGDERFFSAEGAPPNIHFIIDVSGSMKELPQIVNSQYKAFYDATVNGCENPALQAFSDSHSWDPNHVYPIPDPGTNLGADTGFPNLFLDNRYYALGLWGYSSNPGFQWETADNACKQVPNWNNAVGKPQYDRCRTCLSTKGYFRVAGNTNNDETNQNFIFWGRFLNFNPPKYVTAKAVLKQVIKDLRRVRVGISIFTSTSSNTLKMKPACQEILSNPEAFSSHRADYVARINSLAFNQSTPLARSLLNAGYYFTSGQNVYKDDFGFGATSPLGYTYPTDFKSEALTSENRTVCWGCQASSIIMITDGEPNNDSLGANVVTKIREINGAPVHCPPSRPCPDKGSNPSNDESNYMLDDVAKLLFTKDLQNNTPKIVGDMNTNGTQSINVYTVGFGINSNLLKNTADVGGGLYYTAEDATALKAAILAILNNVQTRSTSFSAVASSSLQVRSAGATVIPRFKPARNKASPWQGFLYRFDLASEKVLGCTPGTTPPIPGDLNNDGDCDDTHLIDKEGDSVVEDDQGEFVKLRAPTVVGEPFWEAGSNLKPKPEDPSNPDDPEYKKSRWKDRKVFTIIDDPNAPDGKLDNKDTPIAFLPSNAAKLREYLGISQNTMECDELKNQLGLTSLTPTECAAIVIKWYLGADALNPDPSKRDYDRPFILQDIFHSSPVGVDPPISKFFCAFASQCTQTLFSNTAAKNQQGYPDVLTGDAYDTYVQKAGKRDKIVLVGSNGGMIHAFHNGTFLEEDPYTGMGKYDAGTGKELWAFVPPDMLPKMRPNLGKHGYFTDGTPMVRDVWLDGVGEAGDTFMARDGKKQWSEYRTVAVIGSGRGGVHRFALDLTRLLAESYLTDPNRVSTVFQQKGIFLWMWPQPCDELSLKVGESFTNYAPTPPPIVPLAVEPATDNALARIADPSDSADPQPTDPPMIAGTEARERWMVLFNGGYDPYLSRGRGLAMVDIASGHTVWSFFHGDTNERAKHLLYPFAAGITTQDIGESRKPYQDADTLIDTATVGDFGGQLWILRFWKPGKWDDSTKKITNWFAARSFRVPPSNDPSAVRAPFTTMAINAIQPGTGQMRSFIGTSDNQNLYDRGSVCRLSNPHACAVQGCTMNNSISIKRGNTLAWQSSAPFQSNHLDTTNAKSVMTNAVGACGGVEAQVDWSYAGCAYTSSGSIKYTCSGNTGNWSCTQPTNNWVTINYPEETQPYDQYYFGFHSYGGTNYPNRHFDNDETANTFEENMPTLTSLTQVDGPGATPTPETADLGWYIKYRPNERTGNAGTLASGCMLWSSFEPSGSSGAVCSTTGDNLARLYQADFATGKANCASSFENARSLEFTTVAAAPALSTRLTMVNGQISLDLPLIAPGLKPVGSDDASIPAIGVAENNSMVEALYQIELDRRAHDCRHEGRNCDN</sequence>
<protein>
    <submittedName>
        <fullName evidence="3">Uncharacterized protein</fullName>
    </submittedName>
</protein>
<dbReference type="InterPro" id="IPR036465">
    <property type="entry name" value="vWFA_dom_sf"/>
</dbReference>
<dbReference type="EMBL" id="MH908869">
    <property type="protein sequence ID" value="AYM52276.1"/>
    <property type="molecule type" value="Genomic_DNA"/>
</dbReference>
<keyword evidence="2" id="KW-0732">Signal</keyword>
<accession>A0A3Q8I7T6</accession>
<reference evidence="3" key="1">
    <citation type="journal article" date="2018" name="J. Ind. Microbiol. Biotechnol.">
        <title>Genome mining reveals uncommon alkylpyrones as type III PKS products from myxobacteria.</title>
        <authorList>
            <person name="Hug J.J."/>
            <person name="Panter F."/>
            <person name="Krug D."/>
            <person name="Muller R."/>
        </authorList>
    </citation>
    <scope>NUCLEOTIDE SEQUENCE</scope>
    <source>
        <strain evidence="3">Sg a15</strain>
    </source>
</reference>